<organism evidence="10">
    <name type="scientific">Menopon gallinae</name>
    <name type="common">poultry shaft louse</name>
    <dbReference type="NCBI Taxonomy" id="328185"/>
    <lineage>
        <taxon>Eukaryota</taxon>
        <taxon>Metazoa</taxon>
        <taxon>Ecdysozoa</taxon>
        <taxon>Arthropoda</taxon>
        <taxon>Hexapoda</taxon>
        <taxon>Insecta</taxon>
        <taxon>Pterygota</taxon>
        <taxon>Neoptera</taxon>
        <taxon>Paraneoptera</taxon>
        <taxon>Psocodea</taxon>
        <taxon>Troctomorpha</taxon>
        <taxon>Phthiraptera</taxon>
        <taxon>Amblycera</taxon>
        <taxon>Menoponidae</taxon>
        <taxon>Menopon</taxon>
    </lineage>
</organism>
<keyword evidence="3 9" id="KW-0507">mRNA processing</keyword>
<comment type="function">
    <text evidence="9">Protein phosphatase that catalyzes the dephosphorylation of the C-terminal domain of RNA polymerase II. Plays a role in RNA processing and termination.</text>
</comment>
<evidence type="ECO:0000256" key="2">
    <source>
        <dbReference type="ARBA" id="ARBA00008978"/>
    </source>
</evidence>
<gene>
    <name evidence="10" type="ORF">PYX00_011427</name>
</gene>
<dbReference type="Pfam" id="PF04722">
    <property type="entry name" value="Ssu72"/>
    <property type="match status" value="1"/>
</dbReference>
<reference evidence="10" key="1">
    <citation type="journal article" date="2024" name="Gigascience">
        <title>Chromosome-level genome of the poultry shaft louse Menopon gallinae provides insight into the host-switching and adaptive evolution of parasitic lice.</title>
        <authorList>
            <person name="Xu Y."/>
            <person name="Ma L."/>
            <person name="Liu S."/>
            <person name="Liang Y."/>
            <person name="Liu Q."/>
            <person name="He Z."/>
            <person name="Tian L."/>
            <person name="Duan Y."/>
            <person name="Cai W."/>
            <person name="Li H."/>
            <person name="Song F."/>
        </authorList>
    </citation>
    <scope>NUCLEOTIDE SEQUENCE</scope>
    <source>
        <strain evidence="10">Cailab_2023a</strain>
    </source>
</reference>
<dbReference type="EC" id="3.1.3.16" evidence="9"/>
<keyword evidence="5 9" id="KW-0904">Protein phosphatase</keyword>
<comment type="caution">
    <text evidence="10">The sequence shown here is derived from an EMBL/GenBank/DDBJ whole genome shotgun (WGS) entry which is preliminary data.</text>
</comment>
<dbReference type="GO" id="GO:0004722">
    <property type="term" value="F:protein serine/threonine phosphatase activity"/>
    <property type="evidence" value="ECO:0007669"/>
    <property type="project" value="UniProtKB-UniRule"/>
</dbReference>
<evidence type="ECO:0000256" key="5">
    <source>
        <dbReference type="ARBA" id="ARBA00022912"/>
    </source>
</evidence>
<keyword evidence="4 9" id="KW-0378">Hydrolase</keyword>
<dbReference type="Gene3D" id="3.40.50.2300">
    <property type="match status" value="2"/>
</dbReference>
<sequence>MKIAVVCAMNQNRSMEAHYLLRKEGYDVRSYGTNPVIKLPGPSIVSPNEYTYATTYQEIHTDLVRKDERLYQENGLLMLMERNMQIKERPEYFFDGKDTFDLVITCEEKCFTAVFDHYTSRRCAPGRQRCYLVNFDVNDTQQDAICGSQEIAGFVAYLSEYGEDDLEESMLKVLDKYMKNSRTQLLFSVVDC</sequence>
<comment type="subcellular location">
    <subcellularLocation>
        <location evidence="1 9">Nucleus</location>
    </subcellularLocation>
</comment>
<comment type="catalytic activity">
    <reaction evidence="8 9">
        <text>O-phospho-L-threonyl-[protein] + H2O = L-threonyl-[protein] + phosphate</text>
        <dbReference type="Rhea" id="RHEA:47004"/>
        <dbReference type="Rhea" id="RHEA-COMP:11060"/>
        <dbReference type="Rhea" id="RHEA-COMP:11605"/>
        <dbReference type="ChEBI" id="CHEBI:15377"/>
        <dbReference type="ChEBI" id="CHEBI:30013"/>
        <dbReference type="ChEBI" id="CHEBI:43474"/>
        <dbReference type="ChEBI" id="CHEBI:61977"/>
        <dbReference type="EC" id="3.1.3.16"/>
    </reaction>
</comment>
<evidence type="ECO:0000256" key="1">
    <source>
        <dbReference type="ARBA" id="ARBA00004123"/>
    </source>
</evidence>
<evidence type="ECO:0000256" key="8">
    <source>
        <dbReference type="ARBA" id="ARBA00048336"/>
    </source>
</evidence>
<evidence type="ECO:0000256" key="4">
    <source>
        <dbReference type="ARBA" id="ARBA00022801"/>
    </source>
</evidence>
<comment type="catalytic activity">
    <reaction evidence="7 9">
        <text>O-phospho-L-seryl-[protein] + H2O = L-seryl-[protein] + phosphate</text>
        <dbReference type="Rhea" id="RHEA:20629"/>
        <dbReference type="Rhea" id="RHEA-COMP:9863"/>
        <dbReference type="Rhea" id="RHEA-COMP:11604"/>
        <dbReference type="ChEBI" id="CHEBI:15377"/>
        <dbReference type="ChEBI" id="CHEBI:29999"/>
        <dbReference type="ChEBI" id="CHEBI:43474"/>
        <dbReference type="ChEBI" id="CHEBI:83421"/>
        <dbReference type="EC" id="3.1.3.16"/>
    </reaction>
</comment>
<dbReference type="PANTHER" id="PTHR20383">
    <property type="entry name" value="RNA POLYMERASE II SUBUNIT A C-TERMINAL DOMAIN PHOSPHATASE"/>
    <property type="match status" value="1"/>
</dbReference>
<dbReference type="GO" id="GO:0005634">
    <property type="term" value="C:nucleus"/>
    <property type="evidence" value="ECO:0007669"/>
    <property type="project" value="UniProtKB-SubCell"/>
</dbReference>
<dbReference type="InterPro" id="IPR006811">
    <property type="entry name" value="RNA_pol_II_suA"/>
</dbReference>
<dbReference type="EMBL" id="JARGDH010000006">
    <property type="protein sequence ID" value="KAL0265713.1"/>
    <property type="molecule type" value="Genomic_DNA"/>
</dbReference>
<comment type="similarity">
    <text evidence="2 9">Belongs to the SSU72 phosphatase family.</text>
</comment>
<evidence type="ECO:0000313" key="10">
    <source>
        <dbReference type="EMBL" id="KAL0265713.1"/>
    </source>
</evidence>
<protein>
    <recommendedName>
        <fullName evidence="9">RNA polymerase II subunit A C-terminal domain phosphatase SSU72</fullName>
        <shortName evidence="9">CTD phosphatase SSU72</shortName>
        <ecNumber evidence="9">3.1.3.16</ecNumber>
    </recommendedName>
</protein>
<dbReference type="GO" id="GO:0006397">
    <property type="term" value="P:mRNA processing"/>
    <property type="evidence" value="ECO:0007669"/>
    <property type="project" value="UniProtKB-KW"/>
</dbReference>
<proteinExistence type="inferred from homology"/>
<accession>A0AAW2H7Y3</accession>
<evidence type="ECO:0000256" key="9">
    <source>
        <dbReference type="RuleBase" id="RU369031"/>
    </source>
</evidence>
<keyword evidence="6 9" id="KW-0539">Nucleus</keyword>
<evidence type="ECO:0000256" key="3">
    <source>
        <dbReference type="ARBA" id="ARBA00022664"/>
    </source>
</evidence>
<evidence type="ECO:0000256" key="6">
    <source>
        <dbReference type="ARBA" id="ARBA00023242"/>
    </source>
</evidence>
<name>A0AAW2H7Y3_9NEOP</name>
<dbReference type="AlphaFoldDB" id="A0AAW2H7Y3"/>
<evidence type="ECO:0000256" key="7">
    <source>
        <dbReference type="ARBA" id="ARBA00047761"/>
    </source>
</evidence>